<dbReference type="InterPro" id="IPR022966">
    <property type="entry name" value="RNase_II/R_CS"/>
</dbReference>
<feature type="compositionally biased region" description="Acidic residues" evidence="6">
    <location>
        <begin position="219"/>
        <end position="230"/>
    </location>
</feature>
<gene>
    <name evidence="8" type="ORF">BJ322DRAFT_1165413</name>
</gene>
<comment type="subcellular location">
    <subcellularLocation>
        <location evidence="5">Cytoplasm</location>
    </subcellularLocation>
    <subcellularLocation>
        <location evidence="5">Cytoplasm</location>
        <location evidence="5">P-body</location>
    </subcellularLocation>
</comment>
<dbReference type="Gene3D" id="2.40.50.690">
    <property type="match status" value="1"/>
</dbReference>
<dbReference type="PROSITE" id="PS01175">
    <property type="entry name" value="RIBONUCLEASE_II"/>
    <property type="match status" value="1"/>
</dbReference>
<feature type="binding site" evidence="5">
    <location>
        <position position="873"/>
    </location>
    <ligand>
        <name>Mg(2+)</name>
        <dbReference type="ChEBI" id="CHEBI:18420"/>
    </ligand>
</feature>
<feature type="compositionally biased region" description="Low complexity" evidence="6">
    <location>
        <begin position="38"/>
        <end position="59"/>
    </location>
</feature>
<reference evidence="8" key="2">
    <citation type="submission" date="2020-11" db="EMBL/GenBank/DDBJ databases">
        <authorList>
            <consortium name="DOE Joint Genome Institute"/>
            <person name="Kuo A."/>
            <person name="Miyauchi S."/>
            <person name="Kiss E."/>
            <person name="Drula E."/>
            <person name="Kohler A."/>
            <person name="Sanchez-Garcia M."/>
            <person name="Andreopoulos B."/>
            <person name="Barry K.W."/>
            <person name="Bonito G."/>
            <person name="Buee M."/>
            <person name="Carver A."/>
            <person name="Chen C."/>
            <person name="Cichocki N."/>
            <person name="Clum A."/>
            <person name="Culley D."/>
            <person name="Crous P.W."/>
            <person name="Fauchery L."/>
            <person name="Girlanda M."/>
            <person name="Hayes R."/>
            <person name="Keri Z."/>
            <person name="Labutti K."/>
            <person name="Lipzen A."/>
            <person name="Lombard V."/>
            <person name="Magnuson J."/>
            <person name="Maillard F."/>
            <person name="Morin E."/>
            <person name="Murat C."/>
            <person name="Nolan M."/>
            <person name="Ohm R."/>
            <person name="Pangilinan J."/>
            <person name="Pereira M."/>
            <person name="Perotto S."/>
            <person name="Peter M."/>
            <person name="Riley R."/>
            <person name="Sitrit Y."/>
            <person name="Stielow B."/>
            <person name="Szollosi G."/>
            <person name="Zifcakova L."/>
            <person name="Stursova M."/>
            <person name="Spatafora J.W."/>
            <person name="Tedersoo L."/>
            <person name="Vaario L.-M."/>
            <person name="Yamada A."/>
            <person name="Yan M."/>
            <person name="Wang P."/>
            <person name="Xu J."/>
            <person name="Bruns T."/>
            <person name="Baldrian P."/>
            <person name="Vilgalys R."/>
            <person name="Henrissat B."/>
            <person name="Grigoriev I.V."/>
            <person name="Hibbett D."/>
            <person name="Nagy L.G."/>
            <person name="Martin F.M."/>
        </authorList>
    </citation>
    <scope>NUCLEOTIDE SEQUENCE</scope>
    <source>
        <strain evidence="8">UH-Tt-Lm1</strain>
    </source>
</reference>
<feature type="compositionally biased region" description="Polar residues" evidence="6">
    <location>
        <begin position="237"/>
        <end position="248"/>
    </location>
</feature>
<keyword evidence="3 5" id="KW-0460">Magnesium</keyword>
<feature type="region of interest" description="Disordered" evidence="6">
    <location>
        <begin position="634"/>
        <end position="665"/>
    </location>
</feature>
<comment type="function">
    <text evidence="5">3'-5'-exoribonuclease that specifically recognizes RNAs polyuridylated at their 3' end and mediates their degradation. Component of an exosome-independent RNA degradation pathway that mediates degradation of cytoplasmic mRNAs that have been deadenylated and subsequently uridylated at their 3'.</text>
</comment>
<comment type="similarity">
    <text evidence="5">Belongs to the RNR ribonuclease family. DIS3L2 subfamily.</text>
</comment>
<keyword evidence="9" id="KW-1185">Reference proteome</keyword>
<sequence>MTDQVPVQPPSQQKEEKKPTTSNASNQNPKGGQKKNPNKLNNPGQGRRKPSSAAGESGSETGGGRKGNDNNNRRTSESRGKSQGGRGGGQKNRLPSQGRPSISNNGQSGNRQASKSNSSTPAPAIGAETSDALSSLQRVIADLRTASPAVQPTPMPPTEVVSSLPVNAPVFQPGMQAWPGPAQSNDQARHRKAASLGTSYSNNSLGNFAPNLGVMMEDAEDPGPYEDGEIQGDGGFRQQQQNHNRRSLSQSFTAPRFAALAQQDHGEVLGPTGRPQLAPGFMFGARRRGSSNGPAGPPINEEDIGFQFPQQQTRPLDGQGLTRHDDSGAGVTGIMAEQIAIQKQIEALQHQQQALYQQQLASNQILSLQTPGLAPGRPSAHRRVQSTVPLGITGGFGALQNPMGQFGNLASLNVGLDGQSAGIPRGHGRRHSVNVLNKASGQHMGSLEDGGFEPFDDGFSQPGQQQRGPATSITQSSNFAQELAQAQAQLTSLQQFRAASGGHHHKMPSFSFPNMLPNMMAANMMGLGSGVNFLQQQTQQFQSQLQQQSSQPQRKSLFAPYLPQASLPPLLAAGKLVVGILRVNKRNRSDAYVSTEVLDADIYICGSKDRNRALEGDIVAVELLDVDEVWATKKEKEEKKRKKEENSAYESKSAVGRKNDKKKDDVEVEGQGLMLFEDEEVTDEVKPQFAGHVVAVVERMPGQLFSGTLGLLRPSSAATKEKQEAERREREGDRGDEPRRAIERPKIVWFKPTDKRVPLIAIPTEQAPPDFVQNPEAYANKLFVACIKRHPISSLHPFGTLVEELGPIGDIEVETSALLKDCNFPSEEFNENVLKCLPPTPWVIPDRELEVRRDLRQERVFTIDPATAKDLDDALSVKPNDDGTYDIGVHVADVSYFVKPNTALDRDAKKRATSVYLVQRAAPMLPPTLSEELCSLNFGKDRLAFSVIFTMTKEAKVTKKWFGRTVIRSSAQLSYANAQDVIDGKLLGGVPVAPEHDASAIEHDIKILHEIARVLRERRYKNGALGADTPKLTFVLDESGRPIDCDQSAFTESNALVQELMLLTNVAVAEQVAVNFPEQALLRRNDLPLERRLKGFQERAEGLGYMIDITSSGTIMKSLEAVQDPTVRKTLELLSRKATTRAKYFCAGMLDIAKYQHYTLSVPLYTHFTSPIRRYADVLVHRQLDSILQAGGEQPKFALDRDAVAKVAQQCNIKKECARLAQEQSAHLYLCVLISDLTQKYGPVVRQARVVGVLDAAFDVLVPEFGIEKRVHVDQMPIDNHVFDEHTRTLQIYWSDRDVIGWLAENSDDEHLKKVYRTAEHTAVKMEVASRNVNDEHALFEEDDEDDEIVMGRTNPKEDHEVVEISKQRMLSMAKVEPDFEGLRTLAAGHKIQEIKELMSVPVIVTADLTKSPPVIKVYSVNPFARPSGKNN</sequence>
<proteinExistence type="inferred from homology"/>
<reference evidence="8" key="1">
    <citation type="journal article" date="2020" name="Nat. Commun.">
        <title>Large-scale genome sequencing of mycorrhizal fungi provides insights into the early evolution of symbiotic traits.</title>
        <authorList>
            <person name="Miyauchi S."/>
            <person name="Kiss E."/>
            <person name="Kuo A."/>
            <person name="Drula E."/>
            <person name="Kohler A."/>
            <person name="Sanchez-Garcia M."/>
            <person name="Morin E."/>
            <person name="Andreopoulos B."/>
            <person name="Barry K.W."/>
            <person name="Bonito G."/>
            <person name="Buee M."/>
            <person name="Carver A."/>
            <person name="Chen C."/>
            <person name="Cichocki N."/>
            <person name="Clum A."/>
            <person name="Culley D."/>
            <person name="Crous P.W."/>
            <person name="Fauchery L."/>
            <person name="Girlanda M."/>
            <person name="Hayes R.D."/>
            <person name="Keri Z."/>
            <person name="LaButti K."/>
            <person name="Lipzen A."/>
            <person name="Lombard V."/>
            <person name="Magnuson J."/>
            <person name="Maillard F."/>
            <person name="Murat C."/>
            <person name="Nolan M."/>
            <person name="Ohm R.A."/>
            <person name="Pangilinan J."/>
            <person name="Pereira M.F."/>
            <person name="Perotto S."/>
            <person name="Peter M."/>
            <person name="Pfister S."/>
            <person name="Riley R."/>
            <person name="Sitrit Y."/>
            <person name="Stielow J.B."/>
            <person name="Szollosi G."/>
            <person name="Zifcakova L."/>
            <person name="Stursova M."/>
            <person name="Spatafora J.W."/>
            <person name="Tedersoo L."/>
            <person name="Vaario L.M."/>
            <person name="Yamada A."/>
            <person name="Yan M."/>
            <person name="Wang P."/>
            <person name="Xu J."/>
            <person name="Bruns T."/>
            <person name="Baldrian P."/>
            <person name="Vilgalys R."/>
            <person name="Dunand C."/>
            <person name="Henrissat B."/>
            <person name="Grigoriev I.V."/>
            <person name="Hibbett D."/>
            <person name="Nagy L.G."/>
            <person name="Martin F.M."/>
        </authorList>
    </citation>
    <scope>NUCLEOTIDE SEQUENCE</scope>
    <source>
        <strain evidence="8">UH-Tt-Lm1</strain>
    </source>
</reference>
<dbReference type="Pfam" id="PF17849">
    <property type="entry name" value="OB_Dis3"/>
    <property type="match status" value="1"/>
</dbReference>
<keyword evidence="5" id="KW-0378">Hydrolase</keyword>
<dbReference type="GO" id="GO:0000932">
    <property type="term" value="C:P-body"/>
    <property type="evidence" value="ECO:0007669"/>
    <property type="project" value="UniProtKB-SubCell"/>
</dbReference>
<dbReference type="EC" id="3.1.13.-" evidence="5"/>
<dbReference type="FunFam" id="2.40.50.690:FF:000001">
    <property type="entry name" value="Cell wall biogenesis protein"/>
    <property type="match status" value="1"/>
</dbReference>
<feature type="region of interest" description="Disordered" evidence="6">
    <location>
        <begin position="1"/>
        <end position="129"/>
    </location>
</feature>
<dbReference type="InterPro" id="IPR001900">
    <property type="entry name" value="RNase_II/R"/>
</dbReference>
<evidence type="ECO:0000256" key="1">
    <source>
        <dbReference type="ARBA" id="ARBA00022490"/>
    </source>
</evidence>
<keyword evidence="4 5" id="KW-0694">RNA-binding</keyword>
<feature type="binding site" evidence="5">
    <location>
        <position position="864"/>
    </location>
    <ligand>
        <name>Mg(2+)</name>
        <dbReference type="ChEBI" id="CHEBI:18420"/>
    </ligand>
</feature>
<comment type="caution">
    <text evidence="8">The sequence shown here is derived from an EMBL/GenBank/DDBJ whole genome shotgun (WGS) entry which is preliminary data.</text>
</comment>
<dbReference type="GO" id="GO:0046872">
    <property type="term" value="F:metal ion binding"/>
    <property type="evidence" value="ECO:0007669"/>
    <property type="project" value="UniProtKB-KW"/>
</dbReference>
<evidence type="ECO:0000259" key="7">
    <source>
        <dbReference type="SMART" id="SM00955"/>
    </source>
</evidence>
<evidence type="ECO:0000256" key="5">
    <source>
        <dbReference type="HAMAP-Rule" id="MF_03045"/>
    </source>
</evidence>
<accession>A0A9P6H6L5</accession>
<feature type="site" description="Important for catalytic activity" evidence="5">
    <location>
        <position position="872"/>
    </location>
</feature>
<feature type="region of interest" description="Disordered" evidence="6">
    <location>
        <begin position="219"/>
        <end position="248"/>
    </location>
</feature>
<dbReference type="InterPro" id="IPR041505">
    <property type="entry name" value="Dis3_CSD2"/>
</dbReference>
<dbReference type="GO" id="GO:1990074">
    <property type="term" value="P:polyuridylation-dependent mRNA catabolic process"/>
    <property type="evidence" value="ECO:0007669"/>
    <property type="project" value="UniProtKB-UniRule"/>
</dbReference>
<dbReference type="Pfam" id="PF17877">
    <property type="entry name" value="Dis3l2_C_term"/>
    <property type="match status" value="1"/>
</dbReference>
<feature type="domain" description="RNB" evidence="7">
    <location>
        <begin position="852"/>
        <end position="1190"/>
    </location>
</feature>
<dbReference type="GO" id="GO:0000175">
    <property type="term" value="F:3'-5'-RNA exonuclease activity"/>
    <property type="evidence" value="ECO:0007669"/>
    <property type="project" value="UniProtKB-UniRule"/>
</dbReference>
<dbReference type="SUPFAM" id="SSF50249">
    <property type="entry name" value="Nucleic acid-binding proteins"/>
    <property type="match status" value="3"/>
</dbReference>
<comment type="cofactor">
    <cofactor evidence="5">
        <name>Mg(2+)</name>
        <dbReference type="ChEBI" id="CHEBI:18420"/>
    </cofactor>
    <cofactor evidence="5">
        <name>Mn(2+)</name>
        <dbReference type="ChEBI" id="CHEBI:29035"/>
    </cofactor>
</comment>
<dbReference type="Pfam" id="PF00773">
    <property type="entry name" value="RNB"/>
    <property type="match status" value="1"/>
</dbReference>
<dbReference type="EMBL" id="WIUZ02000017">
    <property type="protein sequence ID" value="KAF9780110.1"/>
    <property type="molecule type" value="Genomic_DNA"/>
</dbReference>
<dbReference type="Gene3D" id="2.40.50.700">
    <property type="match status" value="1"/>
</dbReference>
<dbReference type="OrthoDB" id="372421at2759"/>
<evidence type="ECO:0000313" key="8">
    <source>
        <dbReference type="EMBL" id="KAF9780110.1"/>
    </source>
</evidence>
<dbReference type="HAMAP" id="MF_03045">
    <property type="entry name" value="DIS3L2"/>
    <property type="match status" value="1"/>
</dbReference>
<dbReference type="SMART" id="SM00955">
    <property type="entry name" value="RNB"/>
    <property type="match status" value="1"/>
</dbReference>
<evidence type="ECO:0000256" key="4">
    <source>
        <dbReference type="ARBA" id="ARBA00022884"/>
    </source>
</evidence>
<protein>
    <recommendedName>
        <fullName evidence="5">DIS3-like exonuclease 2</fullName>
        <ecNumber evidence="5">3.1.13.-</ecNumber>
    </recommendedName>
</protein>
<keyword evidence="5" id="KW-0269">Exonuclease</keyword>
<feature type="region of interest" description="Disordered" evidence="6">
    <location>
        <begin position="715"/>
        <end position="739"/>
    </location>
</feature>
<dbReference type="GO" id="GO:0003723">
    <property type="term" value="F:RNA binding"/>
    <property type="evidence" value="ECO:0007669"/>
    <property type="project" value="UniProtKB-KW"/>
</dbReference>
<keyword evidence="5" id="KW-0464">Manganese</keyword>
<feature type="compositionally biased region" description="Basic and acidic residues" evidence="6">
    <location>
        <begin position="66"/>
        <end position="80"/>
    </location>
</feature>
<evidence type="ECO:0000256" key="6">
    <source>
        <dbReference type="SAM" id="MobiDB-lite"/>
    </source>
</evidence>
<name>A0A9P6H6L5_9AGAM</name>
<dbReference type="PANTHER" id="PTHR23355">
    <property type="entry name" value="RIBONUCLEASE"/>
    <property type="match status" value="1"/>
</dbReference>
<feature type="compositionally biased region" description="Basic and acidic residues" evidence="6">
    <location>
        <begin position="634"/>
        <end position="646"/>
    </location>
</feature>
<organism evidence="8 9">
    <name type="scientific">Thelephora terrestris</name>
    <dbReference type="NCBI Taxonomy" id="56493"/>
    <lineage>
        <taxon>Eukaryota</taxon>
        <taxon>Fungi</taxon>
        <taxon>Dikarya</taxon>
        <taxon>Basidiomycota</taxon>
        <taxon>Agaricomycotina</taxon>
        <taxon>Agaricomycetes</taxon>
        <taxon>Thelephorales</taxon>
        <taxon>Thelephoraceae</taxon>
        <taxon>Thelephora</taxon>
    </lineage>
</organism>
<dbReference type="InterPro" id="IPR028591">
    <property type="entry name" value="DIS3L2"/>
</dbReference>
<dbReference type="FunFam" id="2.40.50.700:FF:000002">
    <property type="entry name" value="Cell wall biogenesis protein"/>
    <property type="match status" value="1"/>
</dbReference>
<dbReference type="InterPro" id="IPR041093">
    <property type="entry name" value="Dis3l2-like_C"/>
</dbReference>
<evidence type="ECO:0000256" key="3">
    <source>
        <dbReference type="ARBA" id="ARBA00022842"/>
    </source>
</evidence>
<evidence type="ECO:0000256" key="2">
    <source>
        <dbReference type="ARBA" id="ARBA00022723"/>
    </source>
</evidence>
<evidence type="ECO:0000313" key="9">
    <source>
        <dbReference type="Proteomes" id="UP000736335"/>
    </source>
</evidence>
<keyword evidence="1 5" id="KW-0963">Cytoplasm</keyword>
<dbReference type="InterPro" id="IPR050180">
    <property type="entry name" value="RNR_Ribonuclease"/>
</dbReference>
<keyword evidence="5" id="KW-0540">Nuclease</keyword>
<dbReference type="Gene3D" id="2.40.50.140">
    <property type="entry name" value="Nucleic acid-binding proteins"/>
    <property type="match status" value="1"/>
</dbReference>
<keyword evidence="2 5" id="KW-0479">Metal-binding</keyword>
<feature type="compositionally biased region" description="Polar residues" evidence="6">
    <location>
        <begin position="93"/>
        <end position="121"/>
    </location>
</feature>
<dbReference type="PANTHER" id="PTHR23355:SF9">
    <property type="entry name" value="DIS3-LIKE EXONUCLEASE 2"/>
    <property type="match status" value="1"/>
</dbReference>
<dbReference type="GO" id="GO:0000956">
    <property type="term" value="P:nuclear-transcribed mRNA catabolic process"/>
    <property type="evidence" value="ECO:0007669"/>
    <property type="project" value="UniProtKB-UniRule"/>
</dbReference>
<dbReference type="Proteomes" id="UP000736335">
    <property type="component" value="Unassembled WGS sequence"/>
</dbReference>
<dbReference type="InterPro" id="IPR012340">
    <property type="entry name" value="NA-bd_OB-fold"/>
</dbReference>
<feature type="compositionally biased region" description="Basic and acidic residues" evidence="6">
    <location>
        <begin position="719"/>
        <end position="739"/>
    </location>
</feature>